<dbReference type="Proteomes" id="UP000675554">
    <property type="component" value="Unassembled WGS sequence"/>
</dbReference>
<evidence type="ECO:0000313" key="1">
    <source>
        <dbReference type="EMBL" id="MBR7678831.1"/>
    </source>
</evidence>
<protein>
    <submittedName>
        <fullName evidence="1">Uncharacterized protein</fullName>
    </submittedName>
</protein>
<accession>A0A8T4J2A4</accession>
<dbReference type="AlphaFoldDB" id="A0A8T4J2A4"/>
<feature type="non-terminal residue" evidence="1">
    <location>
        <position position="75"/>
    </location>
</feature>
<feature type="non-terminal residue" evidence="1">
    <location>
        <position position="1"/>
    </location>
</feature>
<keyword evidence="2" id="KW-1185">Reference proteome</keyword>
<comment type="caution">
    <text evidence="1">The sequence shown here is derived from an EMBL/GenBank/DDBJ whole genome shotgun (WGS) entry which is preliminary data.</text>
</comment>
<name>A0A8T4J2A4_9ACTN</name>
<sequence length="75" mass="7143">GTGTGPGAGEGPGRIAGAALLGAPNGTWLAVPLGLLVTFRGAATGELAKLLPDPVDAFLAAGDSDGRSMTVADLA</sequence>
<reference evidence="1" key="1">
    <citation type="submission" date="2021-04" db="EMBL/GenBank/DDBJ databases">
        <title>Sequencing of actinobacteria type strains.</title>
        <authorList>
            <person name="Nguyen G.-S."/>
            <person name="Wentzel A."/>
        </authorList>
    </citation>
    <scope>NUCLEOTIDE SEQUENCE</scope>
    <source>
        <strain evidence="1">DSM 42095</strain>
    </source>
</reference>
<organism evidence="1 2">
    <name type="scientific">Streptomyces daliensis</name>
    <dbReference type="NCBI Taxonomy" id="299421"/>
    <lineage>
        <taxon>Bacteria</taxon>
        <taxon>Bacillati</taxon>
        <taxon>Actinomycetota</taxon>
        <taxon>Actinomycetes</taxon>
        <taxon>Kitasatosporales</taxon>
        <taxon>Streptomycetaceae</taxon>
        <taxon>Streptomyces</taxon>
    </lineage>
</organism>
<dbReference type="EMBL" id="JAGSMN010001903">
    <property type="protein sequence ID" value="MBR7678831.1"/>
    <property type="molecule type" value="Genomic_DNA"/>
</dbReference>
<evidence type="ECO:0000313" key="2">
    <source>
        <dbReference type="Proteomes" id="UP000675554"/>
    </source>
</evidence>
<gene>
    <name evidence="1" type="ORF">KDA82_38985</name>
</gene>
<proteinExistence type="predicted"/>